<evidence type="ECO:0000256" key="2">
    <source>
        <dbReference type="ARBA" id="ARBA00004496"/>
    </source>
</evidence>
<dbReference type="RefSeq" id="XP_030748305.1">
    <property type="nucleotide sequence ID" value="XM_030892445.1"/>
</dbReference>
<dbReference type="FunCoup" id="A0A6J2XBI6">
    <property type="interactions" value="1137"/>
</dbReference>
<dbReference type="CTD" id="6731"/>
<dbReference type="OrthoDB" id="5421607at2759"/>
<feature type="compositionally biased region" description="Basic residues" evidence="12">
    <location>
        <begin position="634"/>
        <end position="654"/>
    </location>
</feature>
<proteinExistence type="inferred from homology"/>
<dbReference type="PANTHER" id="PTHR14094:SF9">
    <property type="entry name" value="SIGNAL RECOGNITION PARTICLE SUBUNIT SRP72"/>
    <property type="match status" value="1"/>
</dbReference>
<evidence type="ECO:0000256" key="5">
    <source>
        <dbReference type="ARBA" id="ARBA00022490"/>
    </source>
</evidence>
<evidence type="ECO:0000256" key="10">
    <source>
        <dbReference type="ARBA" id="ARBA00023274"/>
    </source>
</evidence>
<evidence type="ECO:0000313" key="15">
    <source>
        <dbReference type="RefSeq" id="XP_030748305.1"/>
    </source>
</evidence>
<evidence type="ECO:0000313" key="14">
    <source>
        <dbReference type="Proteomes" id="UP000504635"/>
    </source>
</evidence>
<dbReference type="GO" id="GO:0043022">
    <property type="term" value="F:ribosome binding"/>
    <property type="evidence" value="ECO:0007669"/>
    <property type="project" value="TreeGrafter"/>
</dbReference>
<feature type="compositionally biased region" description="Basic and acidic residues" evidence="12">
    <location>
        <begin position="569"/>
        <end position="581"/>
    </location>
</feature>
<comment type="subcellular location">
    <subcellularLocation>
        <location evidence="2 11">Cytoplasm</location>
    </subcellularLocation>
    <subcellularLocation>
        <location evidence="1">Endoplasmic reticulum</location>
    </subcellularLocation>
</comment>
<dbReference type="AlphaFoldDB" id="A0A6J2XBI6"/>
<evidence type="ECO:0000256" key="9">
    <source>
        <dbReference type="ARBA" id="ARBA00023135"/>
    </source>
</evidence>
<comment type="function">
    <text evidence="11">Component of the signal recognition particle (SRP) complex, a ribonucleoprotein complex that mediates the cotranslational targeting of secretory and membrane proteins to the endoplasmic reticulum (ER).</text>
</comment>
<keyword evidence="8" id="KW-0256">Endoplasmic reticulum</keyword>
<evidence type="ECO:0000259" key="13">
    <source>
        <dbReference type="Pfam" id="PF08492"/>
    </source>
</evidence>
<dbReference type="InterPro" id="IPR031545">
    <property type="entry name" value="SRP72_TPR-like"/>
</dbReference>
<keyword evidence="7" id="KW-0802">TPR repeat</keyword>
<feature type="compositionally biased region" description="Polar residues" evidence="12">
    <location>
        <begin position="619"/>
        <end position="629"/>
    </location>
</feature>
<dbReference type="SUPFAM" id="SSF48452">
    <property type="entry name" value="TPR-like"/>
    <property type="match status" value="2"/>
</dbReference>
<dbReference type="InterPro" id="IPR019734">
    <property type="entry name" value="TPR_rpt"/>
</dbReference>
<comment type="similarity">
    <text evidence="3 11">Belongs to the SRP72 family.</text>
</comment>
<keyword evidence="14" id="KW-1185">Reference proteome</keyword>
<gene>
    <name evidence="15" type="primary">LOC115876612</name>
</gene>
<name>A0A6J2XBI6_SITOR</name>
<dbReference type="GO" id="GO:0005786">
    <property type="term" value="C:signal recognition particle, endoplasmic reticulum targeting"/>
    <property type="evidence" value="ECO:0007669"/>
    <property type="project" value="UniProtKB-UniRule"/>
</dbReference>
<dbReference type="PIRSF" id="PIRSF038922">
    <property type="entry name" value="SRP72"/>
    <property type="match status" value="1"/>
</dbReference>
<organism evidence="14 15">
    <name type="scientific">Sitophilus oryzae</name>
    <name type="common">Rice weevil</name>
    <name type="synonym">Curculio oryzae</name>
    <dbReference type="NCBI Taxonomy" id="7048"/>
    <lineage>
        <taxon>Eukaryota</taxon>
        <taxon>Metazoa</taxon>
        <taxon>Ecdysozoa</taxon>
        <taxon>Arthropoda</taxon>
        <taxon>Hexapoda</taxon>
        <taxon>Insecta</taxon>
        <taxon>Pterygota</taxon>
        <taxon>Neoptera</taxon>
        <taxon>Endopterygota</taxon>
        <taxon>Coleoptera</taxon>
        <taxon>Polyphaga</taxon>
        <taxon>Cucujiformia</taxon>
        <taxon>Curculionidae</taxon>
        <taxon>Dryophthorinae</taxon>
        <taxon>Sitophilus</taxon>
    </lineage>
</organism>
<dbReference type="GO" id="GO:0008312">
    <property type="term" value="F:7S RNA binding"/>
    <property type="evidence" value="ECO:0007669"/>
    <property type="project" value="InterPro"/>
</dbReference>
<dbReference type="InterPro" id="IPR026270">
    <property type="entry name" value="SRP72"/>
</dbReference>
<keyword evidence="5 11" id="KW-0963">Cytoplasm</keyword>
<feature type="compositionally biased region" description="Basic residues" evidence="12">
    <location>
        <begin position="546"/>
        <end position="558"/>
    </location>
</feature>
<feature type="region of interest" description="Disordered" evidence="12">
    <location>
        <begin position="523"/>
        <end position="654"/>
    </location>
</feature>
<evidence type="ECO:0000256" key="6">
    <source>
        <dbReference type="ARBA" id="ARBA00022737"/>
    </source>
</evidence>
<dbReference type="Pfam" id="PF08492">
    <property type="entry name" value="SRP72"/>
    <property type="match status" value="1"/>
</dbReference>
<dbReference type="KEGG" id="soy:115876612"/>
<protein>
    <recommendedName>
        <fullName evidence="4 11">Signal recognition particle subunit SRP72</fullName>
    </recommendedName>
</protein>
<dbReference type="PANTHER" id="PTHR14094">
    <property type="entry name" value="SIGNAL RECOGNITION PARTICLE 72"/>
    <property type="match status" value="1"/>
</dbReference>
<keyword evidence="10 11" id="KW-0687">Ribonucleoprotein</keyword>
<dbReference type="GO" id="GO:0006614">
    <property type="term" value="P:SRP-dependent cotranslational protein targeting to membrane"/>
    <property type="evidence" value="ECO:0007669"/>
    <property type="project" value="UniProtKB-UniRule"/>
</dbReference>
<dbReference type="Pfam" id="PF17004">
    <property type="entry name" value="SRP_TPR_like"/>
    <property type="match status" value="1"/>
</dbReference>
<evidence type="ECO:0000256" key="7">
    <source>
        <dbReference type="ARBA" id="ARBA00022803"/>
    </source>
</evidence>
<dbReference type="InParanoid" id="A0A6J2XBI6"/>
<evidence type="ECO:0000256" key="8">
    <source>
        <dbReference type="ARBA" id="ARBA00022824"/>
    </source>
</evidence>
<evidence type="ECO:0000256" key="3">
    <source>
        <dbReference type="ARBA" id="ARBA00007676"/>
    </source>
</evidence>
<dbReference type="InterPro" id="IPR013699">
    <property type="entry name" value="Signal_recog_part_SRP72_RNA-bd"/>
</dbReference>
<dbReference type="Proteomes" id="UP000504635">
    <property type="component" value="Unplaced"/>
</dbReference>
<dbReference type="GO" id="GO:0005783">
    <property type="term" value="C:endoplasmic reticulum"/>
    <property type="evidence" value="ECO:0007669"/>
    <property type="project" value="UniProtKB-SubCell"/>
</dbReference>
<dbReference type="SMART" id="SM00028">
    <property type="entry name" value="TPR"/>
    <property type="match status" value="5"/>
</dbReference>
<keyword evidence="9 11" id="KW-0733">Signal recognition particle</keyword>
<dbReference type="Gene3D" id="1.25.40.10">
    <property type="entry name" value="Tetratricopeptide repeat domain"/>
    <property type="match status" value="3"/>
</dbReference>
<sequence length="654" mass="75229">MSEKTAREKTIAAHYAELNKYGENGEYERALKTANKILGVAPHEFLAFYCKVVCLLELSRFDEALTQINKNPEYLQNLVFEKAYCYYRLNKLNEALKTIESNDGNLDYRTKELKAQILYRLERYTDAYSIYQEAVKNTDDEYEEERLTNLYATMVYLGSDKMDNFEELKEPTYELCYNKACMLINLENFLEAEKKLKQCEKMYLEKLEEDDDITEEEADIELALIRLQLAFVYQKQGRIKEAQALYTSNLKLKLEDIALQSVASNNIVCINKDQNLFDSKKKMKVALNESLVYKLPSLQRKHISFNNAILNYYINQTEQCEKICQDIISKWPELAANVNVLRAFNLVKVEKIDEAVALLEKNVNSDKLYINLCIAQLYLIMGNKLEACKVLENIGEETYKPGIIGALTTLYLGIGNESKALEVFEKAVEFYKRNKVESGDLSVLYKQAAAFHIRNGHPQVAANSLEELLLVNKIDKKISAELVLAYAQFDKDKSLKLSKDLPSVKELSQGLDLESIQTLAPVAIKKSPGVKPDSQPGTPRTEESKKRRNKHKKRKGKLPKYYDPNAEPDPERWLPKYERTGYRKRKDRRSNKDVIKGSQGTSSGQSEQYDFSSKRIEDYSSSPANTVSPSPRGAHNKQQAHQKKANQKKKNRRR</sequence>
<keyword evidence="6" id="KW-0677">Repeat</keyword>
<dbReference type="InterPro" id="IPR011990">
    <property type="entry name" value="TPR-like_helical_dom_sf"/>
</dbReference>
<evidence type="ECO:0000256" key="4">
    <source>
        <dbReference type="ARBA" id="ARBA00018350"/>
    </source>
</evidence>
<reference evidence="15" key="1">
    <citation type="submission" date="2025-08" db="UniProtKB">
        <authorList>
            <consortium name="RefSeq"/>
        </authorList>
    </citation>
    <scope>IDENTIFICATION</scope>
    <source>
        <tissue evidence="15">Gonads</tissue>
    </source>
</reference>
<evidence type="ECO:0000256" key="1">
    <source>
        <dbReference type="ARBA" id="ARBA00004240"/>
    </source>
</evidence>
<feature type="compositionally biased region" description="Low complexity" evidence="12">
    <location>
        <begin position="597"/>
        <end position="608"/>
    </location>
</feature>
<dbReference type="GeneID" id="115876612"/>
<evidence type="ECO:0000256" key="12">
    <source>
        <dbReference type="SAM" id="MobiDB-lite"/>
    </source>
</evidence>
<dbReference type="FunFam" id="1.25.40.10:FF:000062">
    <property type="entry name" value="Signal recognition particle subunit SRP72"/>
    <property type="match status" value="1"/>
</dbReference>
<evidence type="ECO:0000256" key="11">
    <source>
        <dbReference type="PIRNR" id="PIRNR038922"/>
    </source>
</evidence>
<accession>A0A6J2XBI6</accession>
<feature type="domain" description="Signal recognition particle SRP72 subunit RNA-binding" evidence="13">
    <location>
        <begin position="535"/>
        <end position="584"/>
    </location>
</feature>